<feature type="transmembrane region" description="Helical" evidence="1">
    <location>
        <begin position="12"/>
        <end position="33"/>
    </location>
</feature>
<feature type="transmembrane region" description="Helical" evidence="1">
    <location>
        <begin position="91"/>
        <end position="114"/>
    </location>
</feature>
<dbReference type="Proteomes" id="UP000007039">
    <property type="component" value="Chromosome"/>
</dbReference>
<reference key="1">
    <citation type="submission" date="2010-11" db="EMBL/GenBank/DDBJ databases">
        <title>The complete genome of chromosome of Calditerrivibrio nitroreducens DSM 19672.</title>
        <authorList>
            <consortium name="US DOE Joint Genome Institute (JGI-PGF)"/>
            <person name="Lucas S."/>
            <person name="Copeland A."/>
            <person name="Lapidus A."/>
            <person name="Bruce D."/>
            <person name="Goodwin L."/>
            <person name="Pitluck S."/>
            <person name="Kyrpides N."/>
            <person name="Mavromatis K."/>
            <person name="Ivanova N."/>
            <person name="Mikhailova N."/>
            <person name="Zeytun A."/>
            <person name="Brettin T."/>
            <person name="Detter J.C."/>
            <person name="Tapia R."/>
            <person name="Han C."/>
            <person name="Land M."/>
            <person name="Hauser L."/>
            <person name="Markowitz V."/>
            <person name="Cheng J.-F."/>
            <person name="Hugenholtz P."/>
            <person name="Woyke T."/>
            <person name="Wu D."/>
            <person name="Spring S."/>
            <person name="Schroeder M."/>
            <person name="Brambilla E."/>
            <person name="Klenk H.-P."/>
            <person name="Eisen J.A."/>
        </authorList>
    </citation>
    <scope>NUCLEOTIDE SEQUENCE [LARGE SCALE GENOMIC DNA]</scope>
    <source>
        <strain>DSM 19672</strain>
    </source>
</reference>
<keyword evidence="1" id="KW-0472">Membrane</keyword>
<keyword evidence="1" id="KW-0812">Transmembrane</keyword>
<keyword evidence="1" id="KW-1133">Transmembrane helix</keyword>
<proteinExistence type="predicted"/>
<evidence type="ECO:0000256" key="1">
    <source>
        <dbReference type="SAM" id="Phobius"/>
    </source>
</evidence>
<keyword evidence="3" id="KW-1185">Reference proteome</keyword>
<dbReference type="OrthoDB" id="9779080at2"/>
<evidence type="ECO:0000313" key="3">
    <source>
        <dbReference type="Proteomes" id="UP000007039"/>
    </source>
</evidence>
<dbReference type="EMBL" id="CP002347">
    <property type="protein sequence ID" value="ADR18021.1"/>
    <property type="molecule type" value="Genomic_DNA"/>
</dbReference>
<dbReference type="STRING" id="768670.Calni_0106"/>
<gene>
    <name evidence="2" type="ordered locus">Calni_0106</name>
</gene>
<feature type="transmembrane region" description="Helical" evidence="1">
    <location>
        <begin position="120"/>
        <end position="142"/>
    </location>
</feature>
<protein>
    <submittedName>
        <fullName evidence="2">Nucleoside recognition domain protein</fullName>
    </submittedName>
</protein>
<evidence type="ECO:0000313" key="2">
    <source>
        <dbReference type="EMBL" id="ADR18021.1"/>
    </source>
</evidence>
<dbReference type="RefSeq" id="WP_013450238.1">
    <property type="nucleotide sequence ID" value="NC_014758.1"/>
</dbReference>
<feature type="transmembrane region" description="Helical" evidence="1">
    <location>
        <begin position="53"/>
        <end position="79"/>
    </location>
</feature>
<dbReference type="AlphaFoldDB" id="E4TIR6"/>
<reference evidence="2 3" key="2">
    <citation type="journal article" date="2011" name="Stand. Genomic Sci.">
        <title>Complete genome sequence of Calditerrivibrio nitroreducens type strain (Yu37-1).</title>
        <authorList>
            <person name="Pitluck S."/>
            <person name="Sikorski J."/>
            <person name="Zeytun A."/>
            <person name="Lapidus A."/>
            <person name="Nolan M."/>
            <person name="Lucas S."/>
            <person name="Hammon N."/>
            <person name="Deshpande S."/>
            <person name="Cheng J.F."/>
            <person name="Tapia R."/>
            <person name="Han C."/>
            <person name="Goodwin L."/>
            <person name="Liolios K."/>
            <person name="Pagani I."/>
            <person name="Ivanova N."/>
            <person name="Mavromatis K."/>
            <person name="Pati A."/>
            <person name="Chen A."/>
            <person name="Palaniappan K."/>
            <person name="Hauser L."/>
            <person name="Chang Y.J."/>
            <person name="Jeffries C.D."/>
            <person name="Detter J.C."/>
            <person name="Brambilla E."/>
            <person name="Djao O.D."/>
            <person name="Rohde M."/>
            <person name="Spring S."/>
            <person name="Goker M."/>
            <person name="Woyke T."/>
            <person name="Bristow J."/>
            <person name="Eisen J.A."/>
            <person name="Markowitz V."/>
            <person name="Hugenholtz P."/>
            <person name="Kyrpides N.C."/>
            <person name="Klenk H.P."/>
            <person name="Land M."/>
        </authorList>
    </citation>
    <scope>NUCLEOTIDE SEQUENCE [LARGE SCALE GENOMIC DNA]</scope>
    <source>
        <strain evidence="3">DSM 19672 / NBRC 101217 / Yu37-1</strain>
    </source>
</reference>
<sequence length="148" mass="16365" precursor="true">MDINILSSLHSALLLSAKLFIVIVALMIIYEFYEKSKLFELTQRYAKSPIEAIGISTNASITMIVGFILGITYGAGILIKNAMENKMSKQDTILSAIFLSICHAVIEDTLIFVAVGANGFILFGIRFIMAIGVIIAIQKIFFKKRNIQ</sequence>
<name>E4TIR6_CALNY</name>
<organism evidence="2 3">
    <name type="scientific">Calditerrivibrio nitroreducens (strain DSM 19672 / NBRC 101217 / Yu37-1)</name>
    <dbReference type="NCBI Taxonomy" id="768670"/>
    <lineage>
        <taxon>Bacteria</taxon>
        <taxon>Pseudomonadati</taxon>
        <taxon>Deferribacterota</taxon>
        <taxon>Deferribacteres</taxon>
        <taxon>Deferribacterales</taxon>
        <taxon>Calditerrivibrionaceae</taxon>
    </lineage>
</organism>
<dbReference type="eggNOG" id="COG0370">
    <property type="taxonomic scope" value="Bacteria"/>
</dbReference>
<dbReference type="HOGENOM" id="CLU_1682808_0_0_0"/>
<dbReference type="KEGG" id="cni:Calni_0106"/>
<accession>E4TIR6</accession>